<reference evidence="1 2" key="1">
    <citation type="submission" date="2014-01" db="EMBL/GenBank/DDBJ databases">
        <title>Full genme sequencing of cellulolytic bacterium Gynuella sunshinyii YC6258T gen. nov., sp. nov.</title>
        <authorList>
            <person name="Khan H."/>
            <person name="Chung E.J."/>
            <person name="Chung Y.R."/>
        </authorList>
    </citation>
    <scope>NUCLEOTIDE SEQUENCE [LARGE SCALE GENOMIC DNA]</scope>
    <source>
        <strain evidence="1 2">YC6258</strain>
    </source>
</reference>
<name>A0A0C5VVX1_9GAMM</name>
<dbReference type="HOGENOM" id="CLU_2861477_0_0_6"/>
<dbReference type="KEGG" id="gsn:YC6258_05438"/>
<gene>
    <name evidence="1" type="ORF">YC6258_05438</name>
</gene>
<dbReference type="EMBL" id="CP007142">
    <property type="protein sequence ID" value="AJQ97468.1"/>
    <property type="molecule type" value="Genomic_DNA"/>
</dbReference>
<dbReference type="AlphaFoldDB" id="A0A0C5VVX1"/>
<protein>
    <submittedName>
        <fullName evidence="1">Uncharacterized protein</fullName>
    </submittedName>
</protein>
<evidence type="ECO:0000313" key="1">
    <source>
        <dbReference type="EMBL" id="AJQ97468.1"/>
    </source>
</evidence>
<sequence>MTWISRTPNILPPIDDQLTGQHSILAIQMPGFESLANTISGEDKYYSGRFEPGGYSKDTFIRLF</sequence>
<evidence type="ECO:0000313" key="2">
    <source>
        <dbReference type="Proteomes" id="UP000032266"/>
    </source>
</evidence>
<organism evidence="1 2">
    <name type="scientific">Gynuella sunshinyii YC6258</name>
    <dbReference type="NCBI Taxonomy" id="1445510"/>
    <lineage>
        <taxon>Bacteria</taxon>
        <taxon>Pseudomonadati</taxon>
        <taxon>Pseudomonadota</taxon>
        <taxon>Gammaproteobacteria</taxon>
        <taxon>Oceanospirillales</taxon>
        <taxon>Saccharospirillaceae</taxon>
        <taxon>Gynuella</taxon>
    </lineage>
</organism>
<keyword evidence="2" id="KW-1185">Reference proteome</keyword>
<proteinExistence type="predicted"/>
<dbReference type="Proteomes" id="UP000032266">
    <property type="component" value="Chromosome"/>
</dbReference>
<accession>A0A0C5VVX1</accession>